<evidence type="ECO:0000313" key="2">
    <source>
        <dbReference type="EMBL" id="KZN62782.1"/>
    </source>
</evidence>
<gene>
    <name evidence="2" type="ORF">N478_25180</name>
</gene>
<protein>
    <submittedName>
        <fullName evidence="2">Uncharacterized protein</fullName>
    </submittedName>
</protein>
<evidence type="ECO:0000313" key="3">
    <source>
        <dbReference type="Proteomes" id="UP000076661"/>
    </source>
</evidence>
<name>A0A167KH29_9GAMM</name>
<dbReference type="RefSeq" id="WP_269203530.1">
    <property type="nucleotide sequence ID" value="NZ_AUXX01000037.1"/>
</dbReference>
<dbReference type="EMBL" id="AUXX01000037">
    <property type="protein sequence ID" value="KZN62782.1"/>
    <property type="molecule type" value="Genomic_DNA"/>
</dbReference>
<organism evidence="2 3">
    <name type="scientific">Pseudoalteromonas luteoviolacea S4060-1</name>
    <dbReference type="NCBI Taxonomy" id="1365257"/>
    <lineage>
        <taxon>Bacteria</taxon>
        <taxon>Pseudomonadati</taxon>
        <taxon>Pseudomonadota</taxon>
        <taxon>Gammaproteobacteria</taxon>
        <taxon>Alteromonadales</taxon>
        <taxon>Pseudoalteromonadaceae</taxon>
        <taxon>Pseudoalteromonas</taxon>
    </lineage>
</organism>
<accession>A0A167KH29</accession>
<evidence type="ECO:0000256" key="1">
    <source>
        <dbReference type="SAM" id="MobiDB-lite"/>
    </source>
</evidence>
<dbReference type="PATRIC" id="fig|1365257.3.peg.3957"/>
<reference evidence="2 3" key="1">
    <citation type="submission" date="2013-07" db="EMBL/GenBank/DDBJ databases">
        <title>Comparative Genomic and Metabolomic Analysis of Twelve Strains of Pseudoalteromonas luteoviolacea.</title>
        <authorList>
            <person name="Vynne N.G."/>
            <person name="Mansson M."/>
            <person name="Gram L."/>
        </authorList>
    </citation>
    <scope>NUCLEOTIDE SEQUENCE [LARGE SCALE GENOMIC DNA]</scope>
    <source>
        <strain evidence="2 3">S4060-1</strain>
    </source>
</reference>
<comment type="caution">
    <text evidence="2">The sequence shown here is derived from an EMBL/GenBank/DDBJ whole genome shotgun (WGS) entry which is preliminary data.</text>
</comment>
<feature type="region of interest" description="Disordered" evidence="1">
    <location>
        <begin position="18"/>
        <end position="40"/>
    </location>
</feature>
<dbReference type="AlphaFoldDB" id="A0A167KH29"/>
<dbReference type="Proteomes" id="UP000076661">
    <property type="component" value="Unassembled WGS sequence"/>
</dbReference>
<proteinExistence type="predicted"/>
<sequence>MKLHKKTMKKLSNVEVKKVSGGTSHGIIPPDTLNNTLQIE</sequence>